<evidence type="ECO:0000313" key="1">
    <source>
        <dbReference type="EMBL" id="EAV43465.1"/>
    </source>
</evidence>
<comment type="caution">
    <text evidence="1">The sequence shown here is derived from an EMBL/GenBank/DDBJ whole genome shotgun (WGS) entry which is preliminary data.</text>
</comment>
<dbReference type="AlphaFoldDB" id="A0NU63"/>
<dbReference type="EMBL" id="AAUW01000009">
    <property type="protein sequence ID" value="EAV43465.1"/>
    <property type="molecule type" value="Genomic_DNA"/>
</dbReference>
<reference evidence="1 2" key="1">
    <citation type="submission" date="2006-05" db="EMBL/GenBank/DDBJ databases">
        <authorList>
            <person name="King G."/>
            <person name="Ferriera S."/>
            <person name="Johnson J."/>
            <person name="Kravitz S."/>
            <person name="Beeson K."/>
            <person name="Sutton G."/>
            <person name="Rogers Y.-H."/>
            <person name="Friedman R."/>
            <person name="Frazier M."/>
            <person name="Venter J.C."/>
        </authorList>
    </citation>
    <scope>NUCLEOTIDE SEQUENCE [LARGE SCALE GENOMIC DNA]</scope>
    <source>
        <strain evidence="2">ATCC 25650 / DSM 13394 / JCM 20685 / NBRC 16684 / NCIMB 2208 / IAM 12614 / B1</strain>
    </source>
</reference>
<sequence length="503" mass="55497">MHDQQRTFVPFGVRNGNHRTIRNTRMRHDDVFQIKRADPLTTRFDEVLGPVRDRQKSVRADGGDVAGAEPAFLVEDRFRSFRVLIIAGSDRVAADIEMARCLAVVRQAIAGIIDDLHVDAKDPPPLALFPVDALVERQIRHRRRQIALRAERAHFRHAPGMADVDALLLEPLDQRARGCRAADDDIAEAIGKAAALADLVHEADPDGRNAPGGEHLFAVHQVEQAFAVQRAAWENQTGAGKRCAIGQAPGVDVKQRHNGQNARSFLEDLWNGDAHVVGMQHRGAVRIERALGVACRTGGVTKAGGLVLVKIRPVHFIRLPVKDLLVTEHAIQRRFRHMRAVRHDDHAKVCRKMRAQLFHDRQEGEINEQQPVLGVIDDIDHLFRRKTRIDGVADGADAGNCIVELEMAIAIPGKCRDAVALADTERLQAMAQPGDAAGGFLVGCAVNIAFRPHGNDLAGRISIRCKGDEVRDFQRTVHHHSLHVFPPRTLPLHTVPQGLVPGA</sequence>
<proteinExistence type="predicted"/>
<name>A0NU63_ROSAI</name>
<gene>
    <name evidence="1" type="ORF">SIAM614_02271</name>
</gene>
<protein>
    <submittedName>
        <fullName evidence="1">Uncharacterized protein</fullName>
    </submittedName>
</protein>
<organism evidence="1 2">
    <name type="scientific">Roseibium aggregatum (strain ATCC 25650 / DSM 13394 / JCM 20685 / NBRC 16684 / NCIMB 2208 / IAM 12614 / B1)</name>
    <name type="common">Stappia aggregata</name>
    <dbReference type="NCBI Taxonomy" id="384765"/>
    <lineage>
        <taxon>Bacteria</taxon>
        <taxon>Pseudomonadati</taxon>
        <taxon>Pseudomonadota</taxon>
        <taxon>Alphaproteobacteria</taxon>
        <taxon>Hyphomicrobiales</taxon>
        <taxon>Stappiaceae</taxon>
        <taxon>Roseibium</taxon>
    </lineage>
</organism>
<accession>A0NU63</accession>
<dbReference type="Proteomes" id="UP000004848">
    <property type="component" value="Unassembled WGS sequence"/>
</dbReference>
<evidence type="ECO:0000313" key="2">
    <source>
        <dbReference type="Proteomes" id="UP000004848"/>
    </source>
</evidence>